<gene>
    <name evidence="2" type="ORF">ACFSBT_07325</name>
</gene>
<keyword evidence="3" id="KW-1185">Reference proteome</keyword>
<name>A0ABD6ATY1_9EURY</name>
<comment type="caution">
    <text evidence="2">The sequence shown here is derived from an EMBL/GenBank/DDBJ whole genome shotgun (WGS) entry which is preliminary data.</text>
</comment>
<feature type="transmembrane region" description="Helical" evidence="1">
    <location>
        <begin position="30"/>
        <end position="51"/>
    </location>
</feature>
<organism evidence="2 3">
    <name type="scientific">Halomarina rubra</name>
    <dbReference type="NCBI Taxonomy" id="2071873"/>
    <lineage>
        <taxon>Archaea</taxon>
        <taxon>Methanobacteriati</taxon>
        <taxon>Methanobacteriota</taxon>
        <taxon>Stenosarchaea group</taxon>
        <taxon>Halobacteria</taxon>
        <taxon>Halobacteriales</taxon>
        <taxon>Natronomonadaceae</taxon>
        <taxon>Halomarina</taxon>
    </lineage>
</organism>
<accession>A0ABD6ATY1</accession>
<reference evidence="2 3" key="1">
    <citation type="journal article" date="2019" name="Int. J. Syst. Evol. Microbiol.">
        <title>The Global Catalogue of Microorganisms (GCM) 10K type strain sequencing project: providing services to taxonomists for standard genome sequencing and annotation.</title>
        <authorList>
            <consortium name="The Broad Institute Genomics Platform"/>
            <consortium name="The Broad Institute Genome Sequencing Center for Infectious Disease"/>
            <person name="Wu L."/>
            <person name="Ma J."/>
        </authorList>
    </citation>
    <scope>NUCLEOTIDE SEQUENCE [LARGE SCALE GENOMIC DNA]</scope>
    <source>
        <strain evidence="2 3">CGMCC 1.12563</strain>
    </source>
</reference>
<evidence type="ECO:0000256" key="1">
    <source>
        <dbReference type="SAM" id="Phobius"/>
    </source>
</evidence>
<keyword evidence="1" id="KW-1133">Transmembrane helix</keyword>
<sequence length="93" mass="9594">MLARPFLTAGIVVAGVVELSVQTALPLYGFVRWGLVAPFAGLVVATAVVLLTFAEKYPETDALGFYAFFVGPILLGVTVALGLLELGAQLAAG</sequence>
<evidence type="ECO:0000313" key="2">
    <source>
        <dbReference type="EMBL" id="MFD1513084.1"/>
    </source>
</evidence>
<proteinExistence type="predicted"/>
<dbReference type="Proteomes" id="UP001597187">
    <property type="component" value="Unassembled WGS sequence"/>
</dbReference>
<evidence type="ECO:0000313" key="3">
    <source>
        <dbReference type="Proteomes" id="UP001597187"/>
    </source>
</evidence>
<dbReference type="AlphaFoldDB" id="A0ABD6ATY1"/>
<keyword evidence="1" id="KW-0812">Transmembrane</keyword>
<protein>
    <submittedName>
        <fullName evidence="2">Uncharacterized protein</fullName>
    </submittedName>
</protein>
<dbReference type="EMBL" id="JBHUDC010000003">
    <property type="protein sequence ID" value="MFD1513084.1"/>
    <property type="molecule type" value="Genomic_DNA"/>
</dbReference>
<dbReference type="RefSeq" id="WP_250873050.1">
    <property type="nucleotide sequence ID" value="NZ_JALXFV010000003.1"/>
</dbReference>
<keyword evidence="1" id="KW-0472">Membrane</keyword>
<feature type="transmembrane region" description="Helical" evidence="1">
    <location>
        <begin position="63"/>
        <end position="84"/>
    </location>
</feature>